<evidence type="ECO:0000313" key="5">
    <source>
        <dbReference type="Proteomes" id="UP000199529"/>
    </source>
</evidence>
<keyword evidence="1" id="KW-0175">Coiled coil</keyword>
<dbReference type="Proteomes" id="UP000199529">
    <property type="component" value="Unassembled WGS sequence"/>
</dbReference>
<protein>
    <submittedName>
        <fullName evidence="4">Transposase</fullName>
    </submittedName>
</protein>
<dbReference type="Pfam" id="PF02371">
    <property type="entry name" value="Transposase_20"/>
    <property type="match status" value="1"/>
</dbReference>
<dbReference type="STRING" id="418495.SAMN05216215_101857"/>
<dbReference type="PANTHER" id="PTHR33055:SF16">
    <property type="entry name" value="TRANSPOSASE FOR INSERTION SEQUENCE ELEMENT IS1547"/>
    <property type="match status" value="1"/>
</dbReference>
<dbReference type="GO" id="GO:0004803">
    <property type="term" value="F:transposase activity"/>
    <property type="evidence" value="ECO:0007669"/>
    <property type="project" value="InterPro"/>
</dbReference>
<dbReference type="InterPro" id="IPR002525">
    <property type="entry name" value="Transp_IS110-like_N"/>
</dbReference>
<evidence type="ECO:0000313" key="4">
    <source>
        <dbReference type="EMBL" id="SDX98603.1"/>
    </source>
</evidence>
<reference evidence="5" key="1">
    <citation type="submission" date="2016-10" db="EMBL/GenBank/DDBJ databases">
        <authorList>
            <person name="Varghese N."/>
            <person name="Submissions S."/>
        </authorList>
    </citation>
    <scope>NUCLEOTIDE SEQUENCE [LARGE SCALE GENOMIC DNA]</scope>
    <source>
        <strain evidence="5">CGMCC 4.3530</strain>
    </source>
</reference>
<dbReference type="RefSeq" id="WP_093267506.1">
    <property type="nucleotide sequence ID" value="NZ_FNOK01000018.1"/>
</dbReference>
<name>A0A1H3G5J6_9PSEU</name>
<dbReference type="OrthoDB" id="4337860at2"/>
<dbReference type="InterPro" id="IPR047650">
    <property type="entry name" value="Transpos_IS110"/>
</dbReference>
<accession>A0A1H3G5J6</accession>
<gene>
    <name evidence="4" type="ORF">SAMN05216215_101857</name>
</gene>
<organism evidence="4 5">
    <name type="scientific">Saccharopolyspora shandongensis</name>
    <dbReference type="NCBI Taxonomy" id="418495"/>
    <lineage>
        <taxon>Bacteria</taxon>
        <taxon>Bacillati</taxon>
        <taxon>Actinomycetota</taxon>
        <taxon>Actinomycetes</taxon>
        <taxon>Pseudonocardiales</taxon>
        <taxon>Pseudonocardiaceae</taxon>
        <taxon>Saccharopolyspora</taxon>
    </lineage>
</organism>
<evidence type="ECO:0000259" key="2">
    <source>
        <dbReference type="Pfam" id="PF01548"/>
    </source>
</evidence>
<dbReference type="PANTHER" id="PTHR33055">
    <property type="entry name" value="TRANSPOSASE FOR INSERTION SEQUENCE ELEMENT IS1111A"/>
    <property type="match status" value="1"/>
</dbReference>
<feature type="domain" description="Transposase IS116/IS110/IS902 C-terminal" evidence="3">
    <location>
        <begin position="222"/>
        <end position="303"/>
    </location>
</feature>
<dbReference type="AlphaFoldDB" id="A0A1H3G5J6"/>
<sequence>MAVLIGVDAHKRTHTLVAVDEVGRKLAERTVQATSEGHLNAVQWAGQWSDVSFAVEDCRHMTRRLEQDLIKMGFRVIRVHTRFMATARRSGRQPGKSDPIDALAVAHAALREPDLPVAALDGPSRQVKLLFDHRHDLILERTKVINRLRWHVHELDPQLTIPPRGLRSYSTMDSVAAHLEGFSGTVARIADDLLARCRELTRQVNQLERELRDLVRILAPSLLAIPGCGVLSAAAIIGETATASRFRSKDAYARFTGTAPIPVWSGNNVKVRLNRGGNRTLNHALHTIAVTQARGSGRGKTYYDGLTARGKTRKEALRLLRRRLSDVVLRALLADERTRTQPATNTGQEAA</sequence>
<keyword evidence="5" id="KW-1185">Reference proteome</keyword>
<feature type="domain" description="Transposase IS110-like N-terminal" evidence="2">
    <location>
        <begin position="5"/>
        <end position="154"/>
    </location>
</feature>
<dbReference type="InterPro" id="IPR003346">
    <property type="entry name" value="Transposase_20"/>
</dbReference>
<dbReference type="NCBIfam" id="NF033542">
    <property type="entry name" value="transpos_IS110"/>
    <property type="match status" value="1"/>
</dbReference>
<proteinExistence type="predicted"/>
<evidence type="ECO:0000259" key="3">
    <source>
        <dbReference type="Pfam" id="PF02371"/>
    </source>
</evidence>
<dbReference type="EMBL" id="FNOK01000018">
    <property type="protein sequence ID" value="SDX98603.1"/>
    <property type="molecule type" value="Genomic_DNA"/>
</dbReference>
<feature type="coiled-coil region" evidence="1">
    <location>
        <begin position="190"/>
        <end position="217"/>
    </location>
</feature>
<dbReference type="GO" id="GO:0003677">
    <property type="term" value="F:DNA binding"/>
    <property type="evidence" value="ECO:0007669"/>
    <property type="project" value="InterPro"/>
</dbReference>
<evidence type="ECO:0000256" key="1">
    <source>
        <dbReference type="SAM" id="Coils"/>
    </source>
</evidence>
<dbReference type="GO" id="GO:0006313">
    <property type="term" value="P:DNA transposition"/>
    <property type="evidence" value="ECO:0007669"/>
    <property type="project" value="InterPro"/>
</dbReference>
<dbReference type="Pfam" id="PF01548">
    <property type="entry name" value="DEDD_Tnp_IS110"/>
    <property type="match status" value="1"/>
</dbReference>